<feature type="domain" description="SnoaL-like" evidence="1">
    <location>
        <begin position="12"/>
        <end position="133"/>
    </location>
</feature>
<evidence type="ECO:0000313" key="3">
    <source>
        <dbReference type="Proteomes" id="UP001431217"/>
    </source>
</evidence>
<dbReference type="Pfam" id="PF13474">
    <property type="entry name" value="SnoaL_3"/>
    <property type="match status" value="1"/>
</dbReference>
<dbReference type="InterPro" id="IPR032710">
    <property type="entry name" value="NTF2-like_dom_sf"/>
</dbReference>
<organism evidence="2 3">
    <name type="scientific">Luteimonas galliterrae</name>
    <dbReference type="NCBI Taxonomy" id="2940486"/>
    <lineage>
        <taxon>Bacteria</taxon>
        <taxon>Pseudomonadati</taxon>
        <taxon>Pseudomonadota</taxon>
        <taxon>Gammaproteobacteria</taxon>
        <taxon>Lysobacterales</taxon>
        <taxon>Lysobacteraceae</taxon>
        <taxon>Luteimonas</taxon>
    </lineage>
</organism>
<dbReference type="RefSeq" id="WP_249475094.1">
    <property type="nucleotide sequence ID" value="NZ_JAMBEP010000003.1"/>
</dbReference>
<gene>
    <name evidence="2" type="ORF">M2650_12745</name>
</gene>
<dbReference type="SUPFAM" id="SSF54427">
    <property type="entry name" value="NTF2-like"/>
    <property type="match status" value="1"/>
</dbReference>
<evidence type="ECO:0000313" key="2">
    <source>
        <dbReference type="EMBL" id="MCL1635490.1"/>
    </source>
</evidence>
<sequence length="146" mass="16469">MATQQAIDEADIRRRLDRFLDAVRAMDIEGVRPIYAPDLVSFDIVPPLQHLGAEAKLKNWRDVFAAYQAPLGYELRDLTLAVDGDVAFGRSLNRISGTLKNGKRSDYWVRWTTGYRKIGGDWLIVHDQVSVPMDVETGAALRNLEP</sequence>
<accession>A0ABT0MKS8</accession>
<dbReference type="InterPro" id="IPR037401">
    <property type="entry name" value="SnoaL-like"/>
</dbReference>
<name>A0ABT0MKS8_9GAMM</name>
<reference evidence="2 3" key="1">
    <citation type="submission" date="2022-05" db="EMBL/GenBank/DDBJ databases">
        <title>Luteimonas sp. SX5, whole genome shotgun sequencing project.</title>
        <authorList>
            <person name="Zhao G."/>
            <person name="Shen L."/>
        </authorList>
    </citation>
    <scope>NUCLEOTIDE SEQUENCE [LARGE SCALE GENOMIC DNA]</scope>
    <source>
        <strain evidence="2 3">SX5</strain>
    </source>
</reference>
<proteinExistence type="predicted"/>
<dbReference type="EMBL" id="JAMBEP010000003">
    <property type="protein sequence ID" value="MCL1635490.1"/>
    <property type="molecule type" value="Genomic_DNA"/>
</dbReference>
<keyword evidence="3" id="KW-1185">Reference proteome</keyword>
<comment type="caution">
    <text evidence="2">The sequence shown here is derived from an EMBL/GenBank/DDBJ whole genome shotgun (WGS) entry which is preliminary data.</text>
</comment>
<dbReference type="Gene3D" id="3.10.450.50">
    <property type="match status" value="1"/>
</dbReference>
<evidence type="ECO:0000259" key="1">
    <source>
        <dbReference type="Pfam" id="PF13474"/>
    </source>
</evidence>
<protein>
    <submittedName>
        <fullName evidence="2">Nuclear transport factor 2 family protein</fullName>
    </submittedName>
</protein>
<dbReference type="Proteomes" id="UP001431217">
    <property type="component" value="Unassembled WGS sequence"/>
</dbReference>